<keyword evidence="4 8" id="KW-0732">Signal</keyword>
<accession>A0A6J2Y1X0</accession>
<dbReference type="GO" id="GO:0003993">
    <property type="term" value="F:acid phosphatase activity"/>
    <property type="evidence" value="ECO:0007669"/>
    <property type="project" value="UniProtKB-EC"/>
</dbReference>
<dbReference type="Pfam" id="PF00328">
    <property type="entry name" value="His_Phos_2"/>
    <property type="match status" value="1"/>
</dbReference>
<feature type="chain" id="PRO_5026986089" description="acid phosphatase" evidence="8">
    <location>
        <begin position="22"/>
        <end position="382"/>
    </location>
</feature>
<protein>
    <recommendedName>
        <fullName evidence="3">acid phosphatase</fullName>
        <ecNumber evidence="3">3.1.3.2</ecNumber>
    </recommendedName>
</protein>
<dbReference type="Proteomes" id="UP000504635">
    <property type="component" value="Unplaced"/>
</dbReference>
<keyword evidence="6" id="KW-1015">Disulfide bond</keyword>
<dbReference type="KEGG" id="soy:115882889"/>
<evidence type="ECO:0000313" key="10">
    <source>
        <dbReference type="RefSeq" id="XP_030757010.1"/>
    </source>
</evidence>
<dbReference type="InterPro" id="IPR050645">
    <property type="entry name" value="Histidine_acid_phosphatase"/>
</dbReference>
<comment type="similarity">
    <text evidence="2">Belongs to the histidine acid phosphatase family.</text>
</comment>
<sequence>MEKFFCLIGSLLCCVVVCVRSENSTLELVHVLFRHGDRNPDTISLWESNPYYNESFYKGGYGQLTNEGKRTEYKLGTLLRARYDEFLGSEWDINIMDVRTTDYNRTKMSALLVMAGLWPPTAENAWLPSFAWQPIPYNYVVTKNDKELSTYNACSKLDEEIDKVQEEEEIAKYLQERYNRTYQVLQENTGITITPFQAFALYLGLLVQEQLNFPLEDWTQEIYPEPLHSAAVDYYYLEANNTALRRIVAGYFLKLVFAETESKINGTLNPPDRKMYLYSAHENNIATLLISLEAFQITDIPPYGSYVLMEVHQIEGVYGFKLFYQDYEQDDPIAIKLPNCDYFCPYDEFYQQVEYMLPESDADCNAVDEAYTIRMLGRDIAF</sequence>
<evidence type="ECO:0000256" key="6">
    <source>
        <dbReference type="ARBA" id="ARBA00023157"/>
    </source>
</evidence>
<dbReference type="AlphaFoldDB" id="A0A6J2Y1X0"/>
<reference evidence="10" key="1">
    <citation type="submission" date="2025-08" db="UniProtKB">
        <authorList>
            <consortium name="RefSeq"/>
        </authorList>
    </citation>
    <scope>IDENTIFICATION</scope>
    <source>
        <tissue evidence="10">Gonads</tissue>
    </source>
</reference>
<evidence type="ECO:0000256" key="8">
    <source>
        <dbReference type="SAM" id="SignalP"/>
    </source>
</evidence>
<organism evidence="9 10">
    <name type="scientific">Sitophilus oryzae</name>
    <name type="common">Rice weevil</name>
    <name type="synonym">Curculio oryzae</name>
    <dbReference type="NCBI Taxonomy" id="7048"/>
    <lineage>
        <taxon>Eukaryota</taxon>
        <taxon>Metazoa</taxon>
        <taxon>Ecdysozoa</taxon>
        <taxon>Arthropoda</taxon>
        <taxon>Hexapoda</taxon>
        <taxon>Insecta</taxon>
        <taxon>Pterygota</taxon>
        <taxon>Neoptera</taxon>
        <taxon>Endopterygota</taxon>
        <taxon>Coleoptera</taxon>
        <taxon>Polyphaga</taxon>
        <taxon>Cucujiformia</taxon>
        <taxon>Curculionidae</taxon>
        <taxon>Dryophthorinae</taxon>
        <taxon>Sitophilus</taxon>
    </lineage>
</organism>
<comment type="catalytic activity">
    <reaction evidence="1">
        <text>a phosphate monoester + H2O = an alcohol + phosphate</text>
        <dbReference type="Rhea" id="RHEA:15017"/>
        <dbReference type="ChEBI" id="CHEBI:15377"/>
        <dbReference type="ChEBI" id="CHEBI:30879"/>
        <dbReference type="ChEBI" id="CHEBI:43474"/>
        <dbReference type="ChEBI" id="CHEBI:67140"/>
        <dbReference type="EC" id="3.1.3.2"/>
    </reaction>
</comment>
<dbReference type="CDD" id="cd07061">
    <property type="entry name" value="HP_HAP_like"/>
    <property type="match status" value="1"/>
</dbReference>
<gene>
    <name evidence="10" type="primary">LOC115882889</name>
</gene>
<keyword evidence="5" id="KW-0378">Hydrolase</keyword>
<evidence type="ECO:0000256" key="5">
    <source>
        <dbReference type="ARBA" id="ARBA00022801"/>
    </source>
</evidence>
<evidence type="ECO:0000313" key="9">
    <source>
        <dbReference type="Proteomes" id="UP000504635"/>
    </source>
</evidence>
<evidence type="ECO:0000256" key="7">
    <source>
        <dbReference type="ARBA" id="ARBA00023180"/>
    </source>
</evidence>
<proteinExistence type="inferred from homology"/>
<evidence type="ECO:0000256" key="2">
    <source>
        <dbReference type="ARBA" id="ARBA00005375"/>
    </source>
</evidence>
<feature type="signal peptide" evidence="8">
    <location>
        <begin position="1"/>
        <end position="21"/>
    </location>
</feature>
<keyword evidence="9" id="KW-1185">Reference proteome</keyword>
<name>A0A6J2Y1X0_SITOR</name>
<dbReference type="PANTHER" id="PTHR11567">
    <property type="entry name" value="ACID PHOSPHATASE-RELATED"/>
    <property type="match status" value="1"/>
</dbReference>
<dbReference type="Gene3D" id="3.40.50.1240">
    <property type="entry name" value="Phosphoglycerate mutase-like"/>
    <property type="match status" value="1"/>
</dbReference>
<dbReference type="SUPFAM" id="SSF53254">
    <property type="entry name" value="Phosphoglycerate mutase-like"/>
    <property type="match status" value="1"/>
</dbReference>
<dbReference type="InterPro" id="IPR029033">
    <property type="entry name" value="His_PPase_superfam"/>
</dbReference>
<dbReference type="OrthoDB" id="10257284at2759"/>
<dbReference type="PANTHER" id="PTHR11567:SF211">
    <property type="entry name" value="PROSTATIC ACID PHOSPHATASE"/>
    <property type="match status" value="1"/>
</dbReference>
<dbReference type="InParanoid" id="A0A6J2Y1X0"/>
<dbReference type="RefSeq" id="XP_030757010.1">
    <property type="nucleotide sequence ID" value="XM_030901150.1"/>
</dbReference>
<dbReference type="EC" id="3.1.3.2" evidence="3"/>
<dbReference type="PROSITE" id="PS00616">
    <property type="entry name" value="HIS_ACID_PHOSPHAT_1"/>
    <property type="match status" value="1"/>
</dbReference>
<dbReference type="InterPro" id="IPR033379">
    <property type="entry name" value="Acid_Pase_AS"/>
</dbReference>
<dbReference type="GeneID" id="115882889"/>
<dbReference type="InterPro" id="IPR000560">
    <property type="entry name" value="His_Pase_clade-2"/>
</dbReference>
<evidence type="ECO:0000256" key="4">
    <source>
        <dbReference type="ARBA" id="ARBA00022729"/>
    </source>
</evidence>
<keyword evidence="7" id="KW-0325">Glycoprotein</keyword>
<evidence type="ECO:0000256" key="3">
    <source>
        <dbReference type="ARBA" id="ARBA00012646"/>
    </source>
</evidence>
<evidence type="ECO:0000256" key="1">
    <source>
        <dbReference type="ARBA" id="ARBA00000032"/>
    </source>
</evidence>